<sequence>MGKIEFDDKKFTAKEYINDLPSTMSAGLNSIAKGMSRRCNMSFNDIMMMQVGDFMESVVDFRKKHRMGGAPSPFLVKS</sequence>
<accession>X0U3R0</accession>
<proteinExistence type="predicted"/>
<protein>
    <submittedName>
        <fullName evidence="1">Uncharacterized protein</fullName>
    </submittedName>
</protein>
<comment type="caution">
    <text evidence="1">The sequence shown here is derived from an EMBL/GenBank/DDBJ whole genome shotgun (WGS) entry which is preliminary data.</text>
</comment>
<evidence type="ECO:0000313" key="1">
    <source>
        <dbReference type="EMBL" id="GAF83115.1"/>
    </source>
</evidence>
<dbReference type="EMBL" id="BARS01008741">
    <property type="protein sequence ID" value="GAF83115.1"/>
    <property type="molecule type" value="Genomic_DNA"/>
</dbReference>
<reference evidence="1" key="1">
    <citation type="journal article" date="2014" name="Front. Microbiol.">
        <title>High frequency of phylogenetically diverse reductive dehalogenase-homologous genes in deep subseafloor sedimentary metagenomes.</title>
        <authorList>
            <person name="Kawai M."/>
            <person name="Futagami T."/>
            <person name="Toyoda A."/>
            <person name="Takaki Y."/>
            <person name="Nishi S."/>
            <person name="Hori S."/>
            <person name="Arai W."/>
            <person name="Tsubouchi T."/>
            <person name="Morono Y."/>
            <person name="Uchiyama I."/>
            <person name="Ito T."/>
            <person name="Fujiyama A."/>
            <person name="Inagaki F."/>
            <person name="Takami H."/>
        </authorList>
    </citation>
    <scope>NUCLEOTIDE SEQUENCE</scope>
    <source>
        <strain evidence="1">Expedition CK06-06</strain>
    </source>
</reference>
<organism evidence="1">
    <name type="scientific">marine sediment metagenome</name>
    <dbReference type="NCBI Taxonomy" id="412755"/>
    <lineage>
        <taxon>unclassified sequences</taxon>
        <taxon>metagenomes</taxon>
        <taxon>ecological metagenomes</taxon>
    </lineage>
</organism>
<gene>
    <name evidence="1" type="ORF">S01H1_16598</name>
</gene>
<name>X0U3R0_9ZZZZ</name>
<dbReference type="AlphaFoldDB" id="X0U3R0"/>